<dbReference type="RefSeq" id="WP_147785689.1">
    <property type="nucleotide sequence ID" value="NZ_SDIK01000056.1"/>
</dbReference>
<reference evidence="2" key="1">
    <citation type="submission" date="2019-05" db="EMBL/GenBank/DDBJ databases">
        <title>Prevotella brunnea sp. nov., isolated from a wound of a patient.</title>
        <authorList>
            <person name="Buhl M."/>
        </authorList>
    </citation>
    <scope>NUCLEOTIDE SEQUENCE [LARGE SCALE GENOMIC DNA]</scope>
    <source>
        <strain evidence="2">A2672</strain>
    </source>
</reference>
<evidence type="ECO:0000313" key="2">
    <source>
        <dbReference type="Proteomes" id="UP000321612"/>
    </source>
</evidence>
<proteinExistence type="predicted"/>
<dbReference type="Proteomes" id="UP000321612">
    <property type="component" value="Unassembled WGS sequence"/>
</dbReference>
<comment type="caution">
    <text evidence="1">The sequence shown here is derived from an EMBL/GenBank/DDBJ whole genome shotgun (WGS) entry which is preliminary data.</text>
</comment>
<sequence>MAGITDGIALVGALSVGTMSKAQIVKALRIIGRVGGKNVARAISGAGLLLMAGEIAWCMY</sequence>
<protein>
    <submittedName>
        <fullName evidence="1">Uncharacterized protein</fullName>
    </submittedName>
</protein>
<organism evidence="1 2">
    <name type="scientific">Prevotella brunnea</name>
    <dbReference type="NCBI Taxonomy" id="2508867"/>
    <lineage>
        <taxon>Bacteria</taxon>
        <taxon>Pseudomonadati</taxon>
        <taxon>Bacteroidota</taxon>
        <taxon>Bacteroidia</taxon>
        <taxon>Bacteroidales</taxon>
        <taxon>Prevotellaceae</taxon>
        <taxon>Prevotella</taxon>
    </lineage>
</organism>
<accession>A0A5C8GG68</accession>
<evidence type="ECO:0000313" key="1">
    <source>
        <dbReference type="EMBL" id="TXJ60907.1"/>
    </source>
</evidence>
<name>A0A5C8GG68_9BACT</name>
<keyword evidence="2" id="KW-1185">Reference proteome</keyword>
<dbReference type="EMBL" id="SDIK01000056">
    <property type="protein sequence ID" value="TXJ60907.1"/>
    <property type="molecule type" value="Genomic_DNA"/>
</dbReference>
<dbReference type="AlphaFoldDB" id="A0A5C8GG68"/>
<gene>
    <name evidence="1" type="ORF">ETF27_08010</name>
</gene>